<protein>
    <submittedName>
        <fullName evidence="1">Putative sufE-like protein 2, chloroplastic</fullName>
    </submittedName>
</protein>
<accession>A0A8K0N4I7</accession>
<evidence type="ECO:0000313" key="2">
    <source>
        <dbReference type="Proteomes" id="UP000797356"/>
    </source>
</evidence>
<evidence type="ECO:0000313" key="1">
    <source>
        <dbReference type="EMBL" id="KAG1354141.1"/>
    </source>
</evidence>
<organism evidence="1 2">
    <name type="scientific">Cocos nucifera</name>
    <name type="common">Coconut palm</name>
    <dbReference type="NCBI Taxonomy" id="13894"/>
    <lineage>
        <taxon>Eukaryota</taxon>
        <taxon>Viridiplantae</taxon>
        <taxon>Streptophyta</taxon>
        <taxon>Embryophyta</taxon>
        <taxon>Tracheophyta</taxon>
        <taxon>Spermatophyta</taxon>
        <taxon>Magnoliopsida</taxon>
        <taxon>Liliopsida</taxon>
        <taxon>Arecaceae</taxon>
        <taxon>Arecoideae</taxon>
        <taxon>Cocoseae</taxon>
        <taxon>Attaleinae</taxon>
        <taxon>Cocos</taxon>
    </lineage>
</organism>
<dbReference type="Proteomes" id="UP000797356">
    <property type="component" value="Chromosome 7"/>
</dbReference>
<dbReference type="EMBL" id="CM017878">
    <property type="protein sequence ID" value="KAG1354141.1"/>
    <property type="molecule type" value="Genomic_DNA"/>
</dbReference>
<reference evidence="1" key="2">
    <citation type="submission" date="2019-07" db="EMBL/GenBank/DDBJ databases">
        <authorList>
            <person name="Yang Y."/>
            <person name="Bocs S."/>
            <person name="Baudouin L."/>
        </authorList>
    </citation>
    <scope>NUCLEOTIDE SEQUENCE</scope>
    <source>
        <tissue evidence="1">Spear leaf of Hainan Tall coconut</tissue>
    </source>
</reference>
<name>A0A8K0N4I7_COCNU</name>
<proteinExistence type="predicted"/>
<keyword evidence="2" id="KW-1185">Reference proteome</keyword>
<comment type="caution">
    <text evidence="1">The sequence shown here is derived from an EMBL/GenBank/DDBJ whole genome shotgun (WGS) entry which is preliminary data.</text>
</comment>
<sequence>MKHLLIYAFALQPFPRWRRCPPTASWAASHKSRSRSCWMMLDDLDCMQFTANIDSEIPKGFCFYFISVLDRVLPKEVLEPRLKNFGNLKIIEMPERVKTLIVEGEGRLPIELFPSLVIDMERNIY</sequence>
<reference evidence="1" key="1">
    <citation type="journal article" date="2017" name="Gigascience">
        <title>The genome draft of coconut (Cocos nucifera).</title>
        <authorList>
            <person name="Xiao Y."/>
            <person name="Xu P."/>
            <person name="Fan H."/>
            <person name="Baudouin L."/>
            <person name="Xia W."/>
            <person name="Bocs S."/>
            <person name="Xu J."/>
            <person name="Li Q."/>
            <person name="Guo A."/>
            <person name="Zhou L."/>
            <person name="Li J."/>
            <person name="Wu Y."/>
            <person name="Ma Z."/>
            <person name="Armero A."/>
            <person name="Issali A.E."/>
            <person name="Liu N."/>
            <person name="Peng M."/>
            <person name="Yang Y."/>
        </authorList>
    </citation>
    <scope>NUCLEOTIDE SEQUENCE</scope>
    <source>
        <tissue evidence="1">Spear leaf of Hainan Tall coconut</tissue>
    </source>
</reference>
<dbReference type="AlphaFoldDB" id="A0A8K0N4I7"/>
<gene>
    <name evidence="1" type="ORF">COCNU_07G002530</name>
</gene>